<accession>A0A7W9WTZ7</accession>
<feature type="region of interest" description="Disordered" evidence="1">
    <location>
        <begin position="44"/>
        <end position="63"/>
    </location>
</feature>
<gene>
    <name evidence="2" type="ORF">F4827_003712</name>
</gene>
<dbReference type="EMBL" id="JACHBW010000010">
    <property type="protein sequence ID" value="MBB6103857.1"/>
    <property type="molecule type" value="Genomic_DNA"/>
</dbReference>
<dbReference type="Proteomes" id="UP000571554">
    <property type="component" value="Unassembled WGS sequence"/>
</dbReference>
<evidence type="ECO:0000256" key="1">
    <source>
        <dbReference type="SAM" id="MobiDB-lite"/>
    </source>
</evidence>
<protein>
    <submittedName>
        <fullName evidence="2">Uncharacterized protein</fullName>
    </submittedName>
</protein>
<dbReference type="AlphaFoldDB" id="A0A7W9WTZ7"/>
<comment type="caution">
    <text evidence="2">The sequence shown here is derived from an EMBL/GenBank/DDBJ whole genome shotgun (WGS) entry which is preliminary data.</text>
</comment>
<keyword evidence="3" id="KW-1185">Reference proteome</keyword>
<organism evidence="2 3">
    <name type="scientific">Paraburkholderia bannensis</name>
    <dbReference type="NCBI Taxonomy" id="765414"/>
    <lineage>
        <taxon>Bacteria</taxon>
        <taxon>Pseudomonadati</taxon>
        <taxon>Pseudomonadota</taxon>
        <taxon>Betaproteobacteria</taxon>
        <taxon>Burkholderiales</taxon>
        <taxon>Burkholderiaceae</taxon>
        <taxon>Paraburkholderia</taxon>
    </lineage>
</organism>
<reference evidence="2 3" key="1">
    <citation type="submission" date="2020-08" db="EMBL/GenBank/DDBJ databases">
        <title>Above-ground endophytic microbial communities from plants in different locations in the United States.</title>
        <authorList>
            <person name="Frank C."/>
        </authorList>
    </citation>
    <scope>NUCLEOTIDE SEQUENCE [LARGE SCALE GENOMIC DNA]</scope>
    <source>
        <strain evidence="2 3">WP4_2_2</strain>
    </source>
</reference>
<evidence type="ECO:0000313" key="3">
    <source>
        <dbReference type="Proteomes" id="UP000571554"/>
    </source>
</evidence>
<evidence type="ECO:0000313" key="2">
    <source>
        <dbReference type="EMBL" id="MBB6103857.1"/>
    </source>
</evidence>
<proteinExistence type="predicted"/>
<sequence>MQCKITQDACLILVNRVVIATLLRFCADSWHEFLSTDDGAFERSEAPRNRLEPVQSRCSESDLRGPARATTAMKSGVLLGAEIALIVDSFRPRAALVVLAIGRHAGRGAILAGGIGRVSRREIAGTGSSIGSTIGSTAATEIGQVAGLLIGVARATFARVTCGPAQSGMSHVDVSCVLAVTRRWHFYSLGIAA</sequence>
<name>A0A7W9WTZ7_9BURK</name>